<name>A0A1M5I9Z1_9BRAD</name>
<accession>A0A1M5I9Z1</accession>
<sequence length="76" mass="8335">MVALIIFRCPHTGMDVQTSLEKQERDPIRAYEAISCPACTRIHFINVTTGAAVSQNRSDTPVDDPAHEAEPKAKGK</sequence>
<dbReference type="Proteomes" id="UP000190675">
    <property type="component" value="Chromosome I"/>
</dbReference>
<feature type="region of interest" description="Disordered" evidence="1">
    <location>
        <begin position="50"/>
        <end position="76"/>
    </location>
</feature>
<dbReference type="EMBL" id="LT670818">
    <property type="protein sequence ID" value="SHG25057.1"/>
    <property type="molecule type" value="Genomic_DNA"/>
</dbReference>
<evidence type="ECO:0000313" key="3">
    <source>
        <dbReference type="Proteomes" id="UP000190675"/>
    </source>
</evidence>
<gene>
    <name evidence="2" type="ORF">SAMN05444169_1409</name>
</gene>
<dbReference type="RefSeq" id="WP_079565333.1">
    <property type="nucleotide sequence ID" value="NZ_LT670818.1"/>
</dbReference>
<protein>
    <submittedName>
        <fullName evidence="2">Uncharacterized protein</fullName>
    </submittedName>
</protein>
<organism evidence="2 3">
    <name type="scientific">Bradyrhizobium erythrophlei</name>
    <dbReference type="NCBI Taxonomy" id="1437360"/>
    <lineage>
        <taxon>Bacteria</taxon>
        <taxon>Pseudomonadati</taxon>
        <taxon>Pseudomonadota</taxon>
        <taxon>Alphaproteobacteria</taxon>
        <taxon>Hyphomicrobiales</taxon>
        <taxon>Nitrobacteraceae</taxon>
        <taxon>Bradyrhizobium</taxon>
    </lineage>
</organism>
<dbReference type="OrthoDB" id="8242572at2"/>
<proteinExistence type="predicted"/>
<evidence type="ECO:0000313" key="2">
    <source>
        <dbReference type="EMBL" id="SHG25057.1"/>
    </source>
</evidence>
<reference evidence="2 3" key="1">
    <citation type="submission" date="2016-11" db="EMBL/GenBank/DDBJ databases">
        <authorList>
            <person name="Jaros S."/>
            <person name="Januszkiewicz K."/>
            <person name="Wedrychowicz H."/>
        </authorList>
    </citation>
    <scope>NUCLEOTIDE SEQUENCE [LARGE SCALE GENOMIC DNA]</scope>
    <source>
        <strain evidence="2 3">GAS242</strain>
    </source>
</reference>
<evidence type="ECO:0000256" key="1">
    <source>
        <dbReference type="SAM" id="MobiDB-lite"/>
    </source>
</evidence>
<feature type="compositionally biased region" description="Basic and acidic residues" evidence="1">
    <location>
        <begin position="64"/>
        <end position="76"/>
    </location>
</feature>
<dbReference type="AlphaFoldDB" id="A0A1M5I9Z1"/>
<feature type="compositionally biased region" description="Polar residues" evidence="1">
    <location>
        <begin position="50"/>
        <end position="59"/>
    </location>
</feature>